<dbReference type="InterPro" id="IPR012349">
    <property type="entry name" value="Split_barrel_FMN-bd"/>
</dbReference>
<feature type="domain" description="Pyridoxamine 5'-phosphate oxidase N-terminal" evidence="1">
    <location>
        <begin position="6"/>
        <end position="120"/>
    </location>
</feature>
<organism evidence="2 3">
    <name type="scientific">Enterococcus canis</name>
    <dbReference type="NCBI Taxonomy" id="214095"/>
    <lineage>
        <taxon>Bacteria</taxon>
        <taxon>Bacillati</taxon>
        <taxon>Bacillota</taxon>
        <taxon>Bacilli</taxon>
        <taxon>Lactobacillales</taxon>
        <taxon>Enterococcaceae</taxon>
        <taxon>Enterococcus</taxon>
    </lineage>
</organism>
<proteinExistence type="predicted"/>
<dbReference type="RefSeq" id="WP_067393760.1">
    <property type="nucleotide sequence ID" value="NZ_JXKH01000005.1"/>
</dbReference>
<protein>
    <submittedName>
        <fullName evidence="2">FMN-binding protein</fullName>
    </submittedName>
</protein>
<name>A0A1L8REH7_9ENTE</name>
<dbReference type="Gene3D" id="2.30.110.10">
    <property type="entry name" value="Electron Transport, Fmn-binding Protein, Chain A"/>
    <property type="match status" value="1"/>
</dbReference>
<keyword evidence="3" id="KW-1185">Reference proteome</keyword>
<dbReference type="STRING" id="214095.RU97_GL002252"/>
<comment type="caution">
    <text evidence="2">The sequence shown here is derived from an EMBL/GenBank/DDBJ whole genome shotgun (WGS) entry which is preliminary data.</text>
</comment>
<dbReference type="SUPFAM" id="SSF50475">
    <property type="entry name" value="FMN-binding split barrel"/>
    <property type="match status" value="1"/>
</dbReference>
<sequence length="122" mass="13465">MLNPIVQDVLRHEGVVTIISEASNGYHVVNTWNSYMRAVDDTLYAPAAGMHSLEADIEENPHVLLTLGTREVEGLKGPGTGFHIQGNASFLTTGPLFEQMKAEYPFLSRVLKIDVTQVDQKI</sequence>
<dbReference type="Pfam" id="PF01243">
    <property type="entry name" value="PNPOx_N"/>
    <property type="match status" value="1"/>
</dbReference>
<accession>A0A1L8REH7</accession>
<reference evidence="2 3" key="1">
    <citation type="submission" date="2014-12" db="EMBL/GenBank/DDBJ databases">
        <title>Draft genome sequences of 29 type strains of Enterococci.</title>
        <authorList>
            <person name="Zhong Z."/>
            <person name="Sun Z."/>
            <person name="Liu W."/>
            <person name="Zhang W."/>
            <person name="Zhang H."/>
        </authorList>
    </citation>
    <scope>NUCLEOTIDE SEQUENCE [LARGE SCALE GENOMIC DNA]</scope>
    <source>
        <strain evidence="2 3">DSM 17029</strain>
    </source>
</reference>
<evidence type="ECO:0000313" key="2">
    <source>
        <dbReference type="EMBL" id="OJG18179.1"/>
    </source>
</evidence>
<dbReference type="EMBL" id="JXKH01000005">
    <property type="protein sequence ID" value="OJG18179.1"/>
    <property type="molecule type" value="Genomic_DNA"/>
</dbReference>
<gene>
    <name evidence="2" type="ORF">RU97_GL002252</name>
</gene>
<dbReference type="Proteomes" id="UP000181884">
    <property type="component" value="Unassembled WGS sequence"/>
</dbReference>
<evidence type="ECO:0000313" key="3">
    <source>
        <dbReference type="Proteomes" id="UP000181884"/>
    </source>
</evidence>
<dbReference type="InterPro" id="IPR011576">
    <property type="entry name" value="Pyridox_Oxase_N"/>
</dbReference>
<evidence type="ECO:0000259" key="1">
    <source>
        <dbReference type="Pfam" id="PF01243"/>
    </source>
</evidence>
<dbReference type="AlphaFoldDB" id="A0A1L8REH7"/>